<proteinExistence type="predicted"/>
<organism evidence="1 2">
    <name type="scientific">Lepidopterella palustris CBS 459.81</name>
    <dbReference type="NCBI Taxonomy" id="1314670"/>
    <lineage>
        <taxon>Eukaryota</taxon>
        <taxon>Fungi</taxon>
        <taxon>Dikarya</taxon>
        <taxon>Ascomycota</taxon>
        <taxon>Pezizomycotina</taxon>
        <taxon>Dothideomycetes</taxon>
        <taxon>Pleosporomycetidae</taxon>
        <taxon>Mytilinidiales</taxon>
        <taxon>Argynnaceae</taxon>
        <taxon>Lepidopterella</taxon>
    </lineage>
</organism>
<sequence length="78" mass="8494">MIIVILALVAKASSYTRESGYRHSKRSLSLTIIARALGSNSLLFVIPDEADPRGLGDLIGFGEGILAPFREESLKFFP</sequence>
<dbReference type="Proteomes" id="UP000250266">
    <property type="component" value="Unassembled WGS sequence"/>
</dbReference>
<evidence type="ECO:0000313" key="2">
    <source>
        <dbReference type="Proteomes" id="UP000250266"/>
    </source>
</evidence>
<accession>A0A8E2EA35</accession>
<keyword evidence="2" id="KW-1185">Reference proteome</keyword>
<evidence type="ECO:0000313" key="1">
    <source>
        <dbReference type="EMBL" id="OCK80048.1"/>
    </source>
</evidence>
<gene>
    <name evidence="1" type="ORF">K432DRAFT_53791</name>
</gene>
<reference evidence="1 2" key="1">
    <citation type="journal article" date="2016" name="Nat. Commun.">
        <title>Ectomycorrhizal ecology is imprinted in the genome of the dominant symbiotic fungus Cenococcum geophilum.</title>
        <authorList>
            <consortium name="DOE Joint Genome Institute"/>
            <person name="Peter M."/>
            <person name="Kohler A."/>
            <person name="Ohm R.A."/>
            <person name="Kuo A."/>
            <person name="Krutzmann J."/>
            <person name="Morin E."/>
            <person name="Arend M."/>
            <person name="Barry K.W."/>
            <person name="Binder M."/>
            <person name="Choi C."/>
            <person name="Clum A."/>
            <person name="Copeland A."/>
            <person name="Grisel N."/>
            <person name="Haridas S."/>
            <person name="Kipfer T."/>
            <person name="LaButti K."/>
            <person name="Lindquist E."/>
            <person name="Lipzen A."/>
            <person name="Maire R."/>
            <person name="Meier B."/>
            <person name="Mihaltcheva S."/>
            <person name="Molinier V."/>
            <person name="Murat C."/>
            <person name="Poggeler S."/>
            <person name="Quandt C.A."/>
            <person name="Sperisen C."/>
            <person name="Tritt A."/>
            <person name="Tisserant E."/>
            <person name="Crous P.W."/>
            <person name="Henrissat B."/>
            <person name="Nehls U."/>
            <person name="Egli S."/>
            <person name="Spatafora J.W."/>
            <person name="Grigoriev I.V."/>
            <person name="Martin F.M."/>
        </authorList>
    </citation>
    <scope>NUCLEOTIDE SEQUENCE [LARGE SCALE GENOMIC DNA]</scope>
    <source>
        <strain evidence="1 2">CBS 459.81</strain>
    </source>
</reference>
<name>A0A8E2EA35_9PEZI</name>
<protein>
    <submittedName>
        <fullName evidence="1">Uncharacterized protein</fullName>
    </submittedName>
</protein>
<dbReference type="EMBL" id="KV744976">
    <property type="protein sequence ID" value="OCK80048.1"/>
    <property type="molecule type" value="Genomic_DNA"/>
</dbReference>
<dbReference type="AlphaFoldDB" id="A0A8E2EA35"/>